<sequence length="234" mass="26942">LLKRDFVESAWNKAKQLGTLDKLIWRPPLALTDQFKDSFRIRGLMINDTDMFTEETNRLYSYFKDNLSPEQARFVICGVRLGLAAHVICYVAECVSSHKLNGRPTKIAKNWEAIGESDVIETFVNVSALSEFDHTPIRHYDMGDSVAKAGLAVTWMRHLFLHTKRHVCDPSKCEKTCLKLAKYPVNIFLSDNQELEPNFDLIDTYDETTWKELENQAAKFPDGAFWSGRWCSVR</sequence>
<name>A0AAV5U4V1_9BILA</name>
<feature type="non-terminal residue" evidence="1">
    <location>
        <position position="234"/>
    </location>
</feature>
<keyword evidence="2" id="KW-1185">Reference proteome</keyword>
<evidence type="ECO:0000313" key="1">
    <source>
        <dbReference type="EMBL" id="GMT01653.1"/>
    </source>
</evidence>
<dbReference type="Proteomes" id="UP001432027">
    <property type="component" value="Unassembled WGS sequence"/>
</dbReference>
<feature type="non-terminal residue" evidence="1">
    <location>
        <position position="1"/>
    </location>
</feature>
<dbReference type="EMBL" id="BTSX01000005">
    <property type="protein sequence ID" value="GMT01653.1"/>
    <property type="molecule type" value="Genomic_DNA"/>
</dbReference>
<dbReference type="AlphaFoldDB" id="A0AAV5U4V1"/>
<proteinExistence type="predicted"/>
<comment type="caution">
    <text evidence="1">The sequence shown here is derived from an EMBL/GenBank/DDBJ whole genome shotgun (WGS) entry which is preliminary data.</text>
</comment>
<protein>
    <submittedName>
        <fullName evidence="1">Uncharacterized protein</fullName>
    </submittedName>
</protein>
<reference evidence="1" key="1">
    <citation type="submission" date="2023-10" db="EMBL/GenBank/DDBJ databases">
        <title>Genome assembly of Pristionchus species.</title>
        <authorList>
            <person name="Yoshida K."/>
            <person name="Sommer R.J."/>
        </authorList>
    </citation>
    <scope>NUCLEOTIDE SEQUENCE</scope>
    <source>
        <strain evidence="1">RS0144</strain>
    </source>
</reference>
<organism evidence="1 2">
    <name type="scientific">Pristionchus entomophagus</name>
    <dbReference type="NCBI Taxonomy" id="358040"/>
    <lineage>
        <taxon>Eukaryota</taxon>
        <taxon>Metazoa</taxon>
        <taxon>Ecdysozoa</taxon>
        <taxon>Nematoda</taxon>
        <taxon>Chromadorea</taxon>
        <taxon>Rhabditida</taxon>
        <taxon>Rhabditina</taxon>
        <taxon>Diplogasteromorpha</taxon>
        <taxon>Diplogasteroidea</taxon>
        <taxon>Neodiplogasteridae</taxon>
        <taxon>Pristionchus</taxon>
    </lineage>
</organism>
<gene>
    <name evidence="1" type="ORF">PENTCL1PPCAC_23827</name>
</gene>
<accession>A0AAV5U4V1</accession>
<evidence type="ECO:0000313" key="2">
    <source>
        <dbReference type="Proteomes" id="UP001432027"/>
    </source>
</evidence>